<dbReference type="Gene3D" id="3.30.450.410">
    <property type="match status" value="1"/>
</dbReference>
<protein>
    <submittedName>
        <fullName evidence="2">Alkylmercury lyase</fullName>
    </submittedName>
</protein>
<dbReference type="AlphaFoldDB" id="A0A7D5GNV5"/>
<dbReference type="KEGG" id="haly:HYG82_13015"/>
<evidence type="ECO:0000256" key="1">
    <source>
        <dbReference type="SAM" id="MobiDB-lite"/>
    </source>
</evidence>
<accession>A0A7D5GNV5</accession>
<organism evidence="2 3">
    <name type="scientific">Natrinema halophilum</name>
    <dbReference type="NCBI Taxonomy" id="1699371"/>
    <lineage>
        <taxon>Archaea</taxon>
        <taxon>Methanobacteriati</taxon>
        <taxon>Methanobacteriota</taxon>
        <taxon>Stenosarchaea group</taxon>
        <taxon>Halobacteria</taxon>
        <taxon>Halobacteriales</taxon>
        <taxon>Natrialbaceae</taxon>
        <taxon>Natrinema</taxon>
    </lineage>
</organism>
<gene>
    <name evidence="2" type="ORF">HYG82_13015</name>
</gene>
<dbReference type="Pfam" id="PF03243">
    <property type="entry name" value="MerB"/>
    <property type="match status" value="1"/>
</dbReference>
<feature type="region of interest" description="Disordered" evidence="1">
    <location>
        <begin position="1"/>
        <end position="39"/>
    </location>
</feature>
<dbReference type="EMBL" id="CP058601">
    <property type="protein sequence ID" value="QLG51212.1"/>
    <property type="molecule type" value="Genomic_DNA"/>
</dbReference>
<evidence type="ECO:0000313" key="3">
    <source>
        <dbReference type="Proteomes" id="UP000509241"/>
    </source>
</evidence>
<sequence length="211" mass="22470">MEGKIESEPENEAATEDGSTAPGDRWLGDSSPTEAPLPGDVRTAMERFFGDASITTLEDWTGELRRRTGGAIEVDELCHADGETDHWGELDGDRYDFQCFYDAVALAEIASEPVEIHTVSPDGTDIEARATGDGELTATPSTAVVSFGTTVDGSHLPDGEPTLEDAYTAICPSVRAFPTRRAYERWAAKTQAATVGMPLSAATAVATELVD</sequence>
<dbReference type="OrthoDB" id="232973at2157"/>
<dbReference type="InterPro" id="IPR004927">
    <property type="entry name" value="MerB"/>
</dbReference>
<dbReference type="InterPro" id="IPR053717">
    <property type="entry name" value="MerB_lyase_sf"/>
</dbReference>
<evidence type="ECO:0000313" key="2">
    <source>
        <dbReference type="EMBL" id="QLG51212.1"/>
    </source>
</evidence>
<name>A0A7D5GNV5_9EURY</name>
<proteinExistence type="predicted"/>
<dbReference type="Proteomes" id="UP000509241">
    <property type="component" value="Chromosome"/>
</dbReference>
<reference evidence="2 3" key="1">
    <citation type="submission" date="2020-07" db="EMBL/GenBank/DDBJ databases">
        <authorList>
            <person name="Cui H."/>
        </authorList>
    </citation>
    <scope>NUCLEOTIDE SEQUENCE [LARGE SCALE GENOMIC DNA]</scope>
    <source>
        <strain evidence="2 3">YPL8</strain>
    </source>
</reference>
<dbReference type="GO" id="GO:0018836">
    <property type="term" value="F:alkylmercury lyase activity"/>
    <property type="evidence" value="ECO:0007669"/>
    <property type="project" value="InterPro"/>
</dbReference>
<dbReference type="SUPFAM" id="SSF160387">
    <property type="entry name" value="NosL/MerB-like"/>
    <property type="match status" value="1"/>
</dbReference>
<keyword evidence="3" id="KW-1185">Reference proteome</keyword>
<keyword evidence="2" id="KW-0456">Lyase</keyword>